<sequence>MSRILQTERWARFVAQEIIFESVTKRFGDTTVFSGNNFELKDGLTFLVGRNGAGKSTFARLATGIERPTSGTVTLFGDPTHSISLRTKHRLGVQLQNDAFLKGVRVGEYISLYEKIFAAGETATLTTQESVSTAEIIDMLDIEPLLRSYAYALSGGQKKRISLLLAIIGKKQLLILDEPTAGIDVDVKDKIMRVIRHVKSCGVNLVVSSHDLTEFFDIADNVLVVERGIRFHGTKATCEEKYGFNYKVTLTSPRDSVALPSVRHEDGTSYYAYSADELATIFPDCLVEPTATKDLYQLATRANGLDDE</sequence>
<keyword evidence="2" id="KW-0813">Transport</keyword>
<dbReference type="GO" id="GO:0016887">
    <property type="term" value="F:ATP hydrolysis activity"/>
    <property type="evidence" value="ECO:0007669"/>
    <property type="project" value="InterPro"/>
</dbReference>
<dbReference type="PROSITE" id="PS50893">
    <property type="entry name" value="ABC_TRANSPORTER_2"/>
    <property type="match status" value="1"/>
</dbReference>
<gene>
    <name evidence="7" type="ORF">C5C51_05210</name>
</gene>
<dbReference type="GO" id="GO:0005886">
    <property type="term" value="C:plasma membrane"/>
    <property type="evidence" value="ECO:0007669"/>
    <property type="project" value="UniProtKB-SubCell"/>
</dbReference>
<reference evidence="7 8" key="1">
    <citation type="submission" date="2018-02" db="EMBL/GenBank/DDBJ databases">
        <title>Bacteriophage NCPPB3778 and a type I-E CRISPR drive the evolution of the US Biological Select Agent, Rathayibacter toxicus.</title>
        <authorList>
            <person name="Davis E.W.II."/>
            <person name="Tabima J.F."/>
            <person name="Weisberg A.J."/>
            <person name="Lopes L.D."/>
            <person name="Wiseman M.S."/>
            <person name="Wiseman M.S."/>
            <person name="Pupko T."/>
            <person name="Belcher M.S."/>
            <person name="Sechler A.J."/>
            <person name="Tancos M.A."/>
            <person name="Schroeder B.K."/>
            <person name="Murray T.D."/>
            <person name="Luster D.G."/>
            <person name="Schneider W.L."/>
            <person name="Rogers E."/>
            <person name="Andreote F.D."/>
            <person name="Grunwald N.J."/>
            <person name="Putnam M.L."/>
            <person name="Chang J.H."/>
        </authorList>
    </citation>
    <scope>NUCLEOTIDE SEQUENCE [LARGE SCALE GENOMIC DNA]</scope>
    <source>
        <strain evidence="7 8">FH99</strain>
    </source>
</reference>
<evidence type="ECO:0000256" key="1">
    <source>
        <dbReference type="ARBA" id="ARBA00004202"/>
    </source>
</evidence>
<comment type="caution">
    <text evidence="7">The sequence shown here is derived from an EMBL/GenBank/DDBJ whole genome shotgun (WGS) entry which is preliminary data.</text>
</comment>
<keyword evidence="4 7" id="KW-0067">ATP-binding</keyword>
<feature type="domain" description="ABC transporter" evidence="6">
    <location>
        <begin position="18"/>
        <end position="252"/>
    </location>
</feature>
<evidence type="ECO:0000313" key="7">
    <source>
        <dbReference type="EMBL" id="PPI15194.1"/>
    </source>
</evidence>
<protein>
    <submittedName>
        <fullName evidence="7">ABC transporter ATP-binding protein</fullName>
    </submittedName>
</protein>
<dbReference type="PANTHER" id="PTHR42711">
    <property type="entry name" value="ABC TRANSPORTER ATP-BINDING PROTEIN"/>
    <property type="match status" value="1"/>
</dbReference>
<name>A0A2S5Y6W1_9MICO</name>
<dbReference type="InterPro" id="IPR050763">
    <property type="entry name" value="ABC_transporter_ATP-binding"/>
</dbReference>
<dbReference type="GO" id="GO:0046677">
    <property type="term" value="P:response to antibiotic"/>
    <property type="evidence" value="ECO:0007669"/>
    <property type="project" value="UniProtKB-KW"/>
</dbReference>
<dbReference type="Proteomes" id="UP000237966">
    <property type="component" value="Unassembled WGS sequence"/>
</dbReference>
<dbReference type="InterPro" id="IPR017871">
    <property type="entry name" value="ABC_transporter-like_CS"/>
</dbReference>
<evidence type="ECO:0000256" key="2">
    <source>
        <dbReference type="ARBA" id="ARBA00022448"/>
    </source>
</evidence>
<keyword evidence="5" id="KW-0046">Antibiotic resistance</keyword>
<dbReference type="SMART" id="SM00382">
    <property type="entry name" value="AAA"/>
    <property type="match status" value="1"/>
</dbReference>
<dbReference type="InterPro" id="IPR003593">
    <property type="entry name" value="AAA+_ATPase"/>
</dbReference>
<comment type="subcellular location">
    <subcellularLocation>
        <location evidence="1">Cell membrane</location>
        <topology evidence="1">Peripheral membrane protein</topology>
    </subcellularLocation>
</comment>
<evidence type="ECO:0000313" key="8">
    <source>
        <dbReference type="Proteomes" id="UP000237966"/>
    </source>
</evidence>
<dbReference type="OrthoDB" id="9784297at2"/>
<organism evidence="7 8">
    <name type="scientific">Rathayibacter toxicus</name>
    <dbReference type="NCBI Taxonomy" id="145458"/>
    <lineage>
        <taxon>Bacteria</taxon>
        <taxon>Bacillati</taxon>
        <taxon>Actinomycetota</taxon>
        <taxon>Actinomycetes</taxon>
        <taxon>Micrococcales</taxon>
        <taxon>Microbacteriaceae</taxon>
        <taxon>Rathayibacter</taxon>
    </lineage>
</organism>
<proteinExistence type="predicted"/>
<dbReference type="SUPFAM" id="SSF52540">
    <property type="entry name" value="P-loop containing nucleoside triphosphate hydrolases"/>
    <property type="match status" value="1"/>
</dbReference>
<evidence type="ECO:0000256" key="3">
    <source>
        <dbReference type="ARBA" id="ARBA00022741"/>
    </source>
</evidence>
<dbReference type="PROSITE" id="PS00211">
    <property type="entry name" value="ABC_TRANSPORTER_1"/>
    <property type="match status" value="1"/>
</dbReference>
<evidence type="ECO:0000256" key="4">
    <source>
        <dbReference type="ARBA" id="ARBA00022840"/>
    </source>
</evidence>
<dbReference type="InterPro" id="IPR027417">
    <property type="entry name" value="P-loop_NTPase"/>
</dbReference>
<accession>A0A2S5Y6W1</accession>
<dbReference type="CDD" id="cd03230">
    <property type="entry name" value="ABC_DR_subfamily_A"/>
    <property type="match status" value="1"/>
</dbReference>
<dbReference type="Pfam" id="PF00005">
    <property type="entry name" value="ABC_tran"/>
    <property type="match status" value="1"/>
</dbReference>
<dbReference type="PANTHER" id="PTHR42711:SF17">
    <property type="entry name" value="ABC TRANSPORTER ATP-BINDING PROTEIN"/>
    <property type="match status" value="1"/>
</dbReference>
<dbReference type="GO" id="GO:0005524">
    <property type="term" value="F:ATP binding"/>
    <property type="evidence" value="ECO:0007669"/>
    <property type="project" value="UniProtKB-KW"/>
</dbReference>
<dbReference type="AlphaFoldDB" id="A0A2S5Y6W1"/>
<dbReference type="InterPro" id="IPR003439">
    <property type="entry name" value="ABC_transporter-like_ATP-bd"/>
</dbReference>
<keyword evidence="3" id="KW-0547">Nucleotide-binding</keyword>
<dbReference type="EMBL" id="PSWU01000007">
    <property type="protein sequence ID" value="PPI15194.1"/>
    <property type="molecule type" value="Genomic_DNA"/>
</dbReference>
<evidence type="ECO:0000256" key="5">
    <source>
        <dbReference type="ARBA" id="ARBA00023251"/>
    </source>
</evidence>
<evidence type="ECO:0000259" key="6">
    <source>
        <dbReference type="PROSITE" id="PS50893"/>
    </source>
</evidence>
<dbReference type="Gene3D" id="3.40.50.300">
    <property type="entry name" value="P-loop containing nucleotide triphosphate hydrolases"/>
    <property type="match status" value="1"/>
</dbReference>